<comment type="caution">
    <text evidence="1">The sequence shown here is derived from an EMBL/GenBank/DDBJ whole genome shotgun (WGS) entry which is preliminary data.</text>
</comment>
<protein>
    <submittedName>
        <fullName evidence="1">Nucleoside deoxyribosyltransferase</fullName>
    </submittedName>
</protein>
<evidence type="ECO:0000313" key="2">
    <source>
        <dbReference type="Proteomes" id="UP000051010"/>
    </source>
</evidence>
<reference evidence="1 2" key="1">
    <citation type="journal article" date="2015" name="Genome Announc.">
        <title>Expanding the biotechnology potential of lactobacilli through comparative genomics of 213 strains and associated genera.</title>
        <authorList>
            <person name="Sun Z."/>
            <person name="Harris H.M."/>
            <person name="McCann A."/>
            <person name="Guo C."/>
            <person name="Argimon S."/>
            <person name="Zhang W."/>
            <person name="Yang X."/>
            <person name="Jeffery I.B."/>
            <person name="Cooney J.C."/>
            <person name="Kagawa T.F."/>
            <person name="Liu W."/>
            <person name="Song Y."/>
            <person name="Salvetti E."/>
            <person name="Wrobel A."/>
            <person name="Rasinkangas P."/>
            <person name="Parkhill J."/>
            <person name="Rea M.C."/>
            <person name="O'Sullivan O."/>
            <person name="Ritari J."/>
            <person name="Douillard F.P."/>
            <person name="Paul Ross R."/>
            <person name="Yang R."/>
            <person name="Briner A.E."/>
            <person name="Felis G.E."/>
            <person name="de Vos W.M."/>
            <person name="Barrangou R."/>
            <person name="Klaenhammer T.R."/>
            <person name="Caufield P.W."/>
            <person name="Cui Y."/>
            <person name="Zhang H."/>
            <person name="O'Toole P.W."/>
        </authorList>
    </citation>
    <scope>NUCLEOTIDE SEQUENCE [LARGE SCALE GENOMIC DNA]</scope>
    <source>
        <strain evidence="1 2">DSM 18390</strain>
    </source>
</reference>
<dbReference type="EMBL" id="AZFZ01000037">
    <property type="protein sequence ID" value="KRM43272.1"/>
    <property type="molecule type" value="Genomic_DNA"/>
</dbReference>
<proteinExistence type="predicted"/>
<evidence type="ECO:0000313" key="1">
    <source>
        <dbReference type="EMBL" id="KRM43272.1"/>
    </source>
</evidence>
<accession>A0A0R1YLA2</accession>
<organism evidence="1 2">
    <name type="scientific">Lentilactobacillus parafarraginis DSM 18390 = JCM 14109</name>
    <dbReference type="NCBI Taxonomy" id="1423786"/>
    <lineage>
        <taxon>Bacteria</taxon>
        <taxon>Bacillati</taxon>
        <taxon>Bacillota</taxon>
        <taxon>Bacilli</taxon>
        <taxon>Lactobacillales</taxon>
        <taxon>Lactobacillaceae</taxon>
        <taxon>Lentilactobacillus</taxon>
    </lineage>
</organism>
<gene>
    <name evidence="1" type="ORF">FD47_GL001649</name>
</gene>
<dbReference type="Gene3D" id="3.40.50.450">
    <property type="match status" value="1"/>
</dbReference>
<dbReference type="GO" id="GO:0016740">
    <property type="term" value="F:transferase activity"/>
    <property type="evidence" value="ECO:0007669"/>
    <property type="project" value="UniProtKB-KW"/>
</dbReference>
<keyword evidence="1" id="KW-0808">Transferase</keyword>
<dbReference type="AlphaFoldDB" id="A0A0R1YLA2"/>
<sequence>MISMPTHQNSVYLASPFFSDGQRDRIATVVSLLKQNPTIDADQIFIPQDHQFESEPFGSFKWQDAVFASDLRQVHKADVVVAILDYQLEEGLTEPDSGTVFEIGSAHEANIPVIMVQFGDNGQLNLMLARSYTAFFNGKDDVSNLKDYDFNNLETRYTDKKVL</sequence>
<dbReference type="PATRIC" id="fig|1423786.4.peg.1754"/>
<name>A0A0R1YLA2_9LACO</name>
<dbReference type="SUPFAM" id="SSF52309">
    <property type="entry name" value="N-(deoxy)ribosyltransferase-like"/>
    <property type="match status" value="1"/>
</dbReference>
<dbReference type="Pfam" id="PF05014">
    <property type="entry name" value="Nuc_deoxyrib_tr"/>
    <property type="match status" value="1"/>
</dbReference>
<dbReference type="Proteomes" id="UP000051010">
    <property type="component" value="Unassembled WGS sequence"/>
</dbReference>
<dbReference type="InterPro" id="IPR007710">
    <property type="entry name" value="Nucleoside_deoxyribTrfase"/>
</dbReference>